<evidence type="ECO:0000256" key="2">
    <source>
        <dbReference type="ARBA" id="ARBA00023033"/>
    </source>
</evidence>
<dbReference type="PANTHER" id="PTHR30137:SF8">
    <property type="entry name" value="BLR5498 PROTEIN"/>
    <property type="match status" value="1"/>
</dbReference>
<keyword evidence="2" id="KW-0503">Monooxygenase</keyword>
<feature type="region of interest" description="Disordered" evidence="3">
    <location>
        <begin position="351"/>
        <end position="376"/>
    </location>
</feature>
<dbReference type="Proteomes" id="UP001596044">
    <property type="component" value="Unassembled WGS sequence"/>
</dbReference>
<evidence type="ECO:0000256" key="1">
    <source>
        <dbReference type="ARBA" id="ARBA00023002"/>
    </source>
</evidence>
<dbReference type="Gene3D" id="3.20.20.30">
    <property type="entry name" value="Luciferase-like domain"/>
    <property type="match status" value="1"/>
</dbReference>
<evidence type="ECO:0000313" key="5">
    <source>
        <dbReference type="EMBL" id="MFC5449333.1"/>
    </source>
</evidence>
<evidence type="ECO:0000313" key="6">
    <source>
        <dbReference type="Proteomes" id="UP001596044"/>
    </source>
</evidence>
<dbReference type="InterPro" id="IPR036661">
    <property type="entry name" value="Luciferase-like_sf"/>
</dbReference>
<reference evidence="6" key="1">
    <citation type="journal article" date="2019" name="Int. J. Syst. Evol. Microbiol.">
        <title>The Global Catalogue of Microorganisms (GCM) 10K type strain sequencing project: providing services to taxonomists for standard genome sequencing and annotation.</title>
        <authorList>
            <consortium name="The Broad Institute Genomics Platform"/>
            <consortium name="The Broad Institute Genome Sequencing Center for Infectious Disease"/>
            <person name="Wu L."/>
            <person name="Ma J."/>
        </authorList>
    </citation>
    <scope>NUCLEOTIDE SEQUENCE [LARGE SCALE GENOMIC DNA]</scope>
    <source>
        <strain evidence="6">KACC 11904</strain>
    </source>
</reference>
<evidence type="ECO:0000256" key="3">
    <source>
        <dbReference type="SAM" id="MobiDB-lite"/>
    </source>
</evidence>
<dbReference type="Pfam" id="PF00296">
    <property type="entry name" value="Bac_luciferase"/>
    <property type="match status" value="1"/>
</dbReference>
<feature type="compositionally biased region" description="Low complexity" evidence="3">
    <location>
        <begin position="355"/>
        <end position="366"/>
    </location>
</feature>
<feature type="domain" description="Luciferase-like" evidence="4">
    <location>
        <begin position="11"/>
        <end position="304"/>
    </location>
</feature>
<dbReference type="PANTHER" id="PTHR30137">
    <property type="entry name" value="LUCIFERASE-LIKE MONOOXYGENASE"/>
    <property type="match status" value="1"/>
</dbReference>
<comment type="caution">
    <text evidence="5">The sequence shown here is derived from an EMBL/GenBank/DDBJ whole genome shotgun (WGS) entry which is preliminary data.</text>
</comment>
<proteinExistence type="predicted"/>
<gene>
    <name evidence="5" type="ORF">ACFPOG_13780</name>
</gene>
<accession>A0ABW0K963</accession>
<dbReference type="InterPro" id="IPR050766">
    <property type="entry name" value="Bact_Lucif_Oxidored"/>
</dbReference>
<dbReference type="SUPFAM" id="SSF51679">
    <property type="entry name" value="Bacterial luciferase-like"/>
    <property type="match status" value="1"/>
</dbReference>
<name>A0ABW0K963_9BACL</name>
<sequence>MKFALFSLVMNIPNAVTGQMLTTQQKFQNIVQQAMLAEQLGFDAYGIGERHGPPFLSASPPVLLTAIAARTNAIRLLTTVTVLSVLDPVRVAEDYATLDHLSGGRFEMIIGKGNDPRHYPLFGITEEEQWDSLAERYALLKRLWSEEQVTWAGKYRPPLNEVTVLPKPYQPQIPVWHGSASSPLSTELAARYGEPIFSSNSFHPMAKYKALIDHYRVRLEHYGHDPSQAIVGAGAGSLYLADTREEAIERYRPYYNAFHSTDSAKHNQSPFTSLEDNLANGPILVGSPDSVVEKILKYHEAYGHQVLSISVDGLTETEQREQIERFAKEVAPILRKEIPSTVWSRPPVQGVVQAPSLSPSPSPSSSKAGSESVLRV</sequence>
<evidence type="ECO:0000259" key="4">
    <source>
        <dbReference type="Pfam" id="PF00296"/>
    </source>
</evidence>
<dbReference type="RefSeq" id="WP_270879727.1">
    <property type="nucleotide sequence ID" value="NZ_JAQFVF010000026.1"/>
</dbReference>
<keyword evidence="1" id="KW-0560">Oxidoreductase</keyword>
<protein>
    <submittedName>
        <fullName evidence="5">LLM class flavin-dependent oxidoreductase</fullName>
    </submittedName>
</protein>
<dbReference type="InterPro" id="IPR011251">
    <property type="entry name" value="Luciferase-like_dom"/>
</dbReference>
<organism evidence="5 6">
    <name type="scientific">Paenibacillus aestuarii</name>
    <dbReference type="NCBI Taxonomy" id="516965"/>
    <lineage>
        <taxon>Bacteria</taxon>
        <taxon>Bacillati</taxon>
        <taxon>Bacillota</taxon>
        <taxon>Bacilli</taxon>
        <taxon>Bacillales</taxon>
        <taxon>Paenibacillaceae</taxon>
        <taxon>Paenibacillus</taxon>
    </lineage>
</organism>
<dbReference type="EMBL" id="JBHSMJ010000018">
    <property type="protein sequence ID" value="MFC5449333.1"/>
    <property type="molecule type" value="Genomic_DNA"/>
</dbReference>
<keyword evidence="6" id="KW-1185">Reference proteome</keyword>